<dbReference type="OrthoDB" id="21449at2759"/>
<gene>
    <name evidence="5" type="ORF">BD311DRAFT_798969</name>
</gene>
<keyword evidence="1 2" id="KW-0103">Bromodomain</keyword>
<dbReference type="GO" id="GO:0006325">
    <property type="term" value="P:chromatin organization"/>
    <property type="evidence" value="ECO:0007669"/>
    <property type="project" value="UniProtKB-ARBA"/>
</dbReference>
<dbReference type="EMBL" id="ML143464">
    <property type="protein sequence ID" value="TBU25251.1"/>
    <property type="molecule type" value="Genomic_DNA"/>
</dbReference>
<dbReference type="GO" id="GO:0006357">
    <property type="term" value="P:regulation of transcription by RNA polymerase II"/>
    <property type="evidence" value="ECO:0007669"/>
    <property type="project" value="TreeGrafter"/>
</dbReference>
<dbReference type="InterPro" id="IPR001487">
    <property type="entry name" value="Bromodomain"/>
</dbReference>
<feature type="region of interest" description="Disordered" evidence="3">
    <location>
        <begin position="326"/>
        <end position="382"/>
    </location>
</feature>
<protein>
    <recommendedName>
        <fullName evidence="4">Bromo domain-containing protein</fullName>
    </recommendedName>
</protein>
<feature type="compositionally biased region" description="Basic and acidic residues" evidence="3">
    <location>
        <begin position="745"/>
        <end position="774"/>
    </location>
</feature>
<dbReference type="AlphaFoldDB" id="A0A4Q9MH80"/>
<dbReference type="CDD" id="cd04369">
    <property type="entry name" value="Bromodomain"/>
    <property type="match status" value="1"/>
</dbReference>
<feature type="compositionally biased region" description="Basic and acidic residues" evidence="3">
    <location>
        <begin position="469"/>
        <end position="480"/>
    </location>
</feature>
<evidence type="ECO:0000256" key="2">
    <source>
        <dbReference type="PROSITE-ProRule" id="PRU00035"/>
    </source>
</evidence>
<dbReference type="PANTHER" id="PTHR22881:SF27">
    <property type="entry name" value="BROMODOMAIN CONTAINING 7_9"/>
    <property type="match status" value="1"/>
</dbReference>
<feature type="compositionally biased region" description="Low complexity" evidence="3">
    <location>
        <begin position="361"/>
        <end position="370"/>
    </location>
</feature>
<feature type="region of interest" description="Disordered" evidence="3">
    <location>
        <begin position="461"/>
        <end position="480"/>
    </location>
</feature>
<feature type="region of interest" description="Disordered" evidence="3">
    <location>
        <begin position="566"/>
        <end position="592"/>
    </location>
</feature>
<sequence length="838" mass="90274">MSSTSFATHDDHAESSQHASKSSTGLTFVLPPLSALKAQKSKKKIKLTYEEPVKKQPRPIKLKPLREVLSKLIVQIKKKDDYAFFLQPVDPTQVPGYSDVVSKPMDFGTISTKVEKGRYRSLEEFASDVRLVTTNAKTFNPPGSIYYTEAERIESYALDQITKAAATVIEYETDWNIDVEKDDELVTVDQDDANGVAGTSADRIQGTPMDVDESRAGTPSVQVGGGKKTKGKKPPGTLSESLEPDGGLPGAKDGLGAFPPGSDEAELMLALKLKGKRYRTKKERIRMERGGPPIAPDGSLDYPEMEDPFSVLSALVPDPPSRPLLVPLYPPAEPEEPAQSQYPAPVNIIPSQDIPEPEPEPSTSTSTSSTLRRIKSAKPAKRRHWIVNRSGPTRVRIKDTGDEDVVPVWKTPREPVATDFGTYATLPSVLAQENRLQDVGADLGSEARLFDVLRRSLYSTPSVPSTEAHSTDQKPSVDEDSFWRGKAAEAEAYIRDVVYGGVDGLAYARSLAEFLPPSAPVVGNGEPPTFGALGMPVARWVEENVLDPLTGWRHGVLRDTSRILHSLPLTPPHTPPSTSTALPDSEPAPSDPIRRQIDLSLHAYPAAARALETLRAMQENKVDLPALIRSPDELFHAEDVWAGRAYREKRRREMDEALARDPEKNAAAYLQWAIAEHREAQAGAWENVGGTVAGNGTATGAAAAGAATSGAVEDAGMLAYALDAAADEIAKLVGGQPAQAAPEALAERKGDGAVEEAQPKGEDADGDVVMKTESGDDSSAAPSASEGVAMGDVEDPVMKKLRLNLLALAKRAPLDQIMKLPPQLVPAHLRHIVPTADV</sequence>
<organism evidence="5">
    <name type="scientific">Dichomitus squalens</name>
    <dbReference type="NCBI Taxonomy" id="114155"/>
    <lineage>
        <taxon>Eukaryota</taxon>
        <taxon>Fungi</taxon>
        <taxon>Dikarya</taxon>
        <taxon>Basidiomycota</taxon>
        <taxon>Agaricomycotina</taxon>
        <taxon>Agaricomycetes</taxon>
        <taxon>Polyporales</taxon>
        <taxon>Polyporaceae</taxon>
        <taxon>Dichomitus</taxon>
    </lineage>
</organism>
<evidence type="ECO:0000256" key="1">
    <source>
        <dbReference type="ARBA" id="ARBA00023117"/>
    </source>
</evidence>
<evidence type="ECO:0000259" key="4">
    <source>
        <dbReference type="PROSITE" id="PS50014"/>
    </source>
</evidence>
<feature type="compositionally biased region" description="Low complexity" evidence="3">
    <location>
        <begin position="777"/>
        <end position="787"/>
    </location>
</feature>
<dbReference type="Gene3D" id="1.20.920.10">
    <property type="entry name" value="Bromodomain-like"/>
    <property type="match status" value="1"/>
</dbReference>
<dbReference type="PANTHER" id="PTHR22881">
    <property type="entry name" value="BROMODOMAIN CONTAINING PROTEIN"/>
    <property type="match status" value="1"/>
</dbReference>
<reference evidence="5" key="1">
    <citation type="submission" date="2019-01" db="EMBL/GenBank/DDBJ databases">
        <title>Draft genome sequences of three monokaryotic isolates of the white-rot basidiomycete fungus Dichomitus squalens.</title>
        <authorList>
            <consortium name="DOE Joint Genome Institute"/>
            <person name="Lopez S.C."/>
            <person name="Andreopoulos B."/>
            <person name="Pangilinan J."/>
            <person name="Lipzen A."/>
            <person name="Riley R."/>
            <person name="Ahrendt S."/>
            <person name="Ng V."/>
            <person name="Barry K."/>
            <person name="Daum C."/>
            <person name="Grigoriev I.V."/>
            <person name="Hilden K.S."/>
            <person name="Makela M.R."/>
            <person name="de Vries R.P."/>
        </authorList>
    </citation>
    <scope>NUCLEOTIDE SEQUENCE [LARGE SCALE GENOMIC DNA]</scope>
    <source>
        <strain evidence="5">OM18370.1</strain>
    </source>
</reference>
<accession>A0A4Q9MH80</accession>
<dbReference type="SMART" id="SM00297">
    <property type="entry name" value="BROMO"/>
    <property type="match status" value="1"/>
</dbReference>
<dbReference type="SUPFAM" id="SSF47370">
    <property type="entry name" value="Bromodomain"/>
    <property type="match status" value="1"/>
</dbReference>
<evidence type="ECO:0000256" key="3">
    <source>
        <dbReference type="SAM" id="MobiDB-lite"/>
    </source>
</evidence>
<evidence type="ECO:0000313" key="5">
    <source>
        <dbReference type="EMBL" id="TBU25251.1"/>
    </source>
</evidence>
<dbReference type="Pfam" id="PF00439">
    <property type="entry name" value="Bromodomain"/>
    <property type="match status" value="1"/>
</dbReference>
<dbReference type="PRINTS" id="PR00503">
    <property type="entry name" value="BROMODOMAIN"/>
</dbReference>
<feature type="compositionally biased region" description="Basic residues" evidence="3">
    <location>
        <begin position="372"/>
        <end position="382"/>
    </location>
</feature>
<dbReference type="Proteomes" id="UP000292957">
    <property type="component" value="Unassembled WGS sequence"/>
</dbReference>
<dbReference type="InterPro" id="IPR036427">
    <property type="entry name" value="Bromodomain-like_sf"/>
</dbReference>
<proteinExistence type="predicted"/>
<dbReference type="PROSITE" id="PS50014">
    <property type="entry name" value="BROMODOMAIN_2"/>
    <property type="match status" value="1"/>
</dbReference>
<dbReference type="GO" id="GO:0005634">
    <property type="term" value="C:nucleus"/>
    <property type="evidence" value="ECO:0007669"/>
    <property type="project" value="TreeGrafter"/>
</dbReference>
<dbReference type="InterPro" id="IPR051831">
    <property type="entry name" value="Bromodomain_contain_prot"/>
</dbReference>
<feature type="domain" description="Bromo" evidence="4">
    <location>
        <begin position="77"/>
        <end position="147"/>
    </location>
</feature>
<feature type="region of interest" description="Disordered" evidence="3">
    <location>
        <begin position="1"/>
        <end position="24"/>
    </location>
</feature>
<name>A0A4Q9MH80_9APHY</name>
<feature type="region of interest" description="Disordered" evidence="3">
    <location>
        <begin position="741"/>
        <end position="789"/>
    </location>
</feature>
<feature type="region of interest" description="Disordered" evidence="3">
    <location>
        <begin position="190"/>
        <end position="260"/>
    </location>
</feature>